<proteinExistence type="predicted"/>
<dbReference type="PANTHER" id="PTHR43433:SF1">
    <property type="entry name" value="BLL5160 PROTEIN"/>
    <property type="match status" value="1"/>
</dbReference>
<organism evidence="2 3">
    <name type="scientific">Allopusillimonas soli</name>
    <dbReference type="NCBI Taxonomy" id="659016"/>
    <lineage>
        <taxon>Bacteria</taxon>
        <taxon>Pseudomonadati</taxon>
        <taxon>Pseudomonadota</taxon>
        <taxon>Betaproteobacteria</taxon>
        <taxon>Burkholderiales</taxon>
        <taxon>Alcaligenaceae</taxon>
        <taxon>Allopusillimonas</taxon>
    </lineage>
</organism>
<dbReference type="Proteomes" id="UP000580517">
    <property type="component" value="Unassembled WGS sequence"/>
</dbReference>
<accession>A0A853F5X9</accession>
<protein>
    <submittedName>
        <fullName evidence="2">3-oxoadipate enol-lactonase</fullName>
        <ecNumber evidence="2">3.1.1.24</ecNumber>
    </submittedName>
</protein>
<dbReference type="OrthoDB" id="9793083at2"/>
<dbReference type="InterPro" id="IPR029058">
    <property type="entry name" value="AB_hydrolase_fold"/>
</dbReference>
<evidence type="ECO:0000313" key="2">
    <source>
        <dbReference type="EMBL" id="NYT35945.1"/>
    </source>
</evidence>
<dbReference type="InterPro" id="IPR000073">
    <property type="entry name" value="AB_hydrolase_1"/>
</dbReference>
<dbReference type="NCBIfam" id="TIGR02427">
    <property type="entry name" value="protocat_pcaD"/>
    <property type="match status" value="1"/>
</dbReference>
<name>A0A853F5X9_9BURK</name>
<evidence type="ECO:0000313" key="3">
    <source>
        <dbReference type="Proteomes" id="UP000580517"/>
    </source>
</evidence>
<dbReference type="PANTHER" id="PTHR43433">
    <property type="entry name" value="HYDROLASE, ALPHA/BETA FOLD FAMILY PROTEIN"/>
    <property type="match status" value="1"/>
</dbReference>
<dbReference type="EMBL" id="JACCEW010000001">
    <property type="protein sequence ID" value="NYT35945.1"/>
    <property type="molecule type" value="Genomic_DNA"/>
</dbReference>
<dbReference type="Pfam" id="PF12146">
    <property type="entry name" value="Hydrolase_4"/>
    <property type="match status" value="1"/>
</dbReference>
<dbReference type="GO" id="GO:0047570">
    <property type="term" value="F:3-oxoadipate enol-lactonase activity"/>
    <property type="evidence" value="ECO:0007669"/>
    <property type="project" value="UniProtKB-EC"/>
</dbReference>
<gene>
    <name evidence="2" type="primary">pcaD</name>
    <name evidence="2" type="ORF">H0A68_03600</name>
</gene>
<dbReference type="RefSeq" id="WP_129967871.1">
    <property type="nucleotide sequence ID" value="NZ_JACCEW010000001.1"/>
</dbReference>
<keyword evidence="3" id="KW-1185">Reference proteome</keyword>
<keyword evidence="2" id="KW-0378">Hydrolase</keyword>
<dbReference type="AlphaFoldDB" id="A0A853F5X9"/>
<dbReference type="InterPro" id="IPR022742">
    <property type="entry name" value="Hydrolase_4"/>
</dbReference>
<dbReference type="PRINTS" id="PR00111">
    <property type="entry name" value="ABHYDROLASE"/>
</dbReference>
<feature type="domain" description="Serine aminopeptidase S33" evidence="1">
    <location>
        <begin position="46"/>
        <end position="227"/>
    </location>
</feature>
<dbReference type="Gene3D" id="3.40.50.1820">
    <property type="entry name" value="alpha/beta hydrolase"/>
    <property type="match status" value="1"/>
</dbReference>
<dbReference type="EC" id="3.1.1.24" evidence="2"/>
<evidence type="ECO:0000259" key="1">
    <source>
        <dbReference type="Pfam" id="PF12146"/>
    </source>
</evidence>
<dbReference type="InterPro" id="IPR050471">
    <property type="entry name" value="AB_hydrolase"/>
</dbReference>
<reference evidence="2 3" key="1">
    <citation type="submission" date="2020-07" db="EMBL/GenBank/DDBJ databases">
        <title>Taxonomic revisions and descriptions of new bacterial species based on genomic comparisons in the high-G+C-content subgroup of the family Alcaligenaceae.</title>
        <authorList>
            <person name="Szabo A."/>
            <person name="Felfoldi T."/>
        </authorList>
    </citation>
    <scope>NUCLEOTIDE SEQUENCE [LARGE SCALE GENOMIC DNA]</scope>
    <source>
        <strain evidence="2 3">DSM 25264</strain>
    </source>
</reference>
<dbReference type="SUPFAM" id="SSF53474">
    <property type="entry name" value="alpha/beta-Hydrolases"/>
    <property type="match status" value="1"/>
</dbReference>
<dbReference type="GO" id="GO:0042952">
    <property type="term" value="P:beta-ketoadipate pathway"/>
    <property type="evidence" value="ECO:0007669"/>
    <property type="project" value="InterPro"/>
</dbReference>
<comment type="caution">
    <text evidence="2">The sequence shown here is derived from an EMBL/GenBank/DDBJ whole genome shotgun (WGS) entry which is preliminary data.</text>
</comment>
<dbReference type="InterPro" id="IPR026968">
    <property type="entry name" value="PcaD/CatD"/>
</dbReference>
<sequence>MSTLDLDGASFHYVLEGPGGAPVLLFSNSLGTDLSLWDAQAEALRDTYQVLRYDTRGHGSSVKNAGPYTIEQLGRDVLKLADALELPRFSFCGISMGGLIGQWLGRHAPERLERLVLANTAARIGTAQAWSERAALVRKEGMQPVVAGTPARWFTARFVSTHPEIVDPWLQALGRTDPEGYAACCEAIGQADFRDELQRIHTPTLVLTGRHDPVTTPEHADYIAGRIAGARRIDLDASHLSNLEDAEGFNRALRAHLQP</sequence>